<dbReference type="RefSeq" id="WP_306851204.1">
    <property type="nucleotide sequence ID" value="NZ_JAUSSK010000004.1"/>
</dbReference>
<feature type="signal peptide" evidence="1">
    <location>
        <begin position="1"/>
        <end position="26"/>
    </location>
</feature>
<proteinExistence type="predicted"/>
<dbReference type="EMBL" id="JAUSSK010000004">
    <property type="protein sequence ID" value="MDQ0011041.1"/>
    <property type="molecule type" value="Genomic_DNA"/>
</dbReference>
<sequence length="321" mass="34691">MMKNTIHTRSFLVAAALAFSSWTTCAGSIAIETGEGNVAALLEREANDFTDALGKAVIDFTPSPPLSKTFALLRSKVQGATVARIEYSYEKAGKTVTRVYHGRSGHSLKTIFDRASKKSASSASGNESSATDSGDAIGIIEADDIAMDAAEAKYYPIETGLDLRARKLPESTSRLEASVVDSMDHSWDAELKTLRRIEDDIEKKIVPKGGRVTGYVSKTVCESCREVIDTFARLFDAEGTIYQLIEPGTGSVAGDGATAIQRSRAVSSNFLAMRKAYAKAILNPSHHAVMREQRRSALGDLDRIEQEALAVDEPEHDPCVP</sequence>
<evidence type="ECO:0000313" key="2">
    <source>
        <dbReference type="EMBL" id="MDQ0011041.1"/>
    </source>
</evidence>
<evidence type="ECO:0000313" key="3">
    <source>
        <dbReference type="Proteomes" id="UP001237737"/>
    </source>
</evidence>
<evidence type="ECO:0008006" key="4">
    <source>
        <dbReference type="Google" id="ProtNLM"/>
    </source>
</evidence>
<evidence type="ECO:0000256" key="1">
    <source>
        <dbReference type="SAM" id="SignalP"/>
    </source>
</evidence>
<gene>
    <name evidence="2" type="ORF">J2T07_003247</name>
</gene>
<organism evidence="2 3">
    <name type="scientific">Luteibacter jiangsuensis</name>
    <dbReference type="NCBI Taxonomy" id="637577"/>
    <lineage>
        <taxon>Bacteria</taxon>
        <taxon>Pseudomonadati</taxon>
        <taxon>Pseudomonadota</taxon>
        <taxon>Gammaproteobacteria</taxon>
        <taxon>Lysobacterales</taxon>
        <taxon>Rhodanobacteraceae</taxon>
        <taxon>Luteibacter</taxon>
    </lineage>
</organism>
<keyword evidence="3" id="KW-1185">Reference proteome</keyword>
<protein>
    <recommendedName>
        <fullName evidence="4">Secreted protein</fullName>
    </recommendedName>
</protein>
<comment type="caution">
    <text evidence="2">The sequence shown here is derived from an EMBL/GenBank/DDBJ whole genome shotgun (WGS) entry which is preliminary data.</text>
</comment>
<keyword evidence="1" id="KW-0732">Signal</keyword>
<reference evidence="2 3" key="1">
    <citation type="submission" date="2023-07" db="EMBL/GenBank/DDBJ databases">
        <title>Sorghum-associated microbial communities from plants grown in Nebraska, USA.</title>
        <authorList>
            <person name="Schachtman D."/>
        </authorList>
    </citation>
    <scope>NUCLEOTIDE SEQUENCE [LARGE SCALE GENOMIC DNA]</scope>
    <source>
        <strain evidence="2 3">CC60</strain>
    </source>
</reference>
<dbReference type="Proteomes" id="UP001237737">
    <property type="component" value="Unassembled WGS sequence"/>
</dbReference>
<accession>A0ABT9T191</accession>
<feature type="chain" id="PRO_5046627975" description="Secreted protein" evidence="1">
    <location>
        <begin position="27"/>
        <end position="321"/>
    </location>
</feature>
<name>A0ABT9T191_9GAMM</name>